<feature type="region of interest" description="Disordered" evidence="3">
    <location>
        <begin position="228"/>
        <end position="253"/>
    </location>
</feature>
<dbReference type="RefSeq" id="WP_345170760.1">
    <property type="nucleotide sequence ID" value="NZ_BAABFQ010000003.1"/>
</dbReference>
<keyword evidence="6" id="KW-1185">Reference proteome</keyword>
<reference evidence="6" key="1">
    <citation type="journal article" date="2019" name="Int. J. Syst. Evol. Microbiol.">
        <title>The Global Catalogue of Microorganisms (GCM) 10K type strain sequencing project: providing services to taxonomists for standard genome sequencing and annotation.</title>
        <authorList>
            <consortium name="The Broad Institute Genomics Platform"/>
            <consortium name="The Broad Institute Genome Sequencing Center for Infectious Disease"/>
            <person name="Wu L."/>
            <person name="Ma J."/>
        </authorList>
    </citation>
    <scope>NUCLEOTIDE SEQUENCE [LARGE SCALE GENOMIC DNA]</scope>
    <source>
        <strain evidence="6">KACC 13778</strain>
    </source>
</reference>
<evidence type="ECO:0000256" key="1">
    <source>
        <dbReference type="ARBA" id="ARBA00022679"/>
    </source>
</evidence>
<evidence type="ECO:0000256" key="3">
    <source>
        <dbReference type="SAM" id="MobiDB-lite"/>
    </source>
</evidence>
<keyword evidence="2 5" id="KW-0012">Acyltransferase</keyword>
<dbReference type="InterPro" id="IPR002123">
    <property type="entry name" value="Plipid/glycerol_acylTrfase"/>
</dbReference>
<protein>
    <submittedName>
        <fullName evidence="5">Lysophospholipid acyltransferase family protein</fullName>
    </submittedName>
</protein>
<proteinExistence type="predicted"/>
<organism evidence="5 6">
    <name type="scientific">Nocardioides caricicola</name>
    <dbReference type="NCBI Taxonomy" id="634770"/>
    <lineage>
        <taxon>Bacteria</taxon>
        <taxon>Bacillati</taxon>
        <taxon>Actinomycetota</taxon>
        <taxon>Actinomycetes</taxon>
        <taxon>Propionibacteriales</taxon>
        <taxon>Nocardioidaceae</taxon>
        <taxon>Nocardioides</taxon>
    </lineage>
</organism>
<evidence type="ECO:0000259" key="4">
    <source>
        <dbReference type="SMART" id="SM00563"/>
    </source>
</evidence>
<dbReference type="Proteomes" id="UP001595956">
    <property type="component" value="Unassembled WGS sequence"/>
</dbReference>
<evidence type="ECO:0000256" key="2">
    <source>
        <dbReference type="ARBA" id="ARBA00023315"/>
    </source>
</evidence>
<dbReference type="CDD" id="cd07989">
    <property type="entry name" value="LPLAT_AGPAT-like"/>
    <property type="match status" value="1"/>
</dbReference>
<comment type="caution">
    <text evidence="5">The sequence shown here is derived from an EMBL/GenBank/DDBJ whole genome shotgun (WGS) entry which is preliminary data.</text>
</comment>
<dbReference type="PANTHER" id="PTHR10434:SF11">
    <property type="entry name" value="1-ACYL-SN-GLYCEROL-3-PHOSPHATE ACYLTRANSFERASE"/>
    <property type="match status" value="1"/>
</dbReference>
<feature type="domain" description="Phospholipid/glycerol acyltransferase" evidence="4">
    <location>
        <begin position="55"/>
        <end position="165"/>
    </location>
</feature>
<dbReference type="Pfam" id="PF01553">
    <property type="entry name" value="Acyltransferase"/>
    <property type="match status" value="1"/>
</dbReference>
<gene>
    <name evidence="5" type="ORF">ACFPKY_04960</name>
</gene>
<sequence length="253" mass="27602">MNSGAAHLALPRSDQKKAPSRFLLHPLRPIAAWLLRRRYDVRLHVIGTVPTEGPVIFASNHVGVIDGPMLAIYAPRPVHALTKQEMFTGFLGRFLRWAGQIRLDRFNTDPDAVKTCLRALRDGRAVGIYPEGSRGSGDLERFHRGAAYLALVSGAPVVPVIMLGSREPGGTSGSLPRRGATIDMVFGEPFQVDAVAWPRTREQVEKYSLLLREHMLVLLDQARALTGQELPGPLPGRDVDPDPATGVTDQGAP</sequence>
<accession>A0ABW0MVR7</accession>
<dbReference type="GO" id="GO:0016746">
    <property type="term" value="F:acyltransferase activity"/>
    <property type="evidence" value="ECO:0007669"/>
    <property type="project" value="UniProtKB-KW"/>
</dbReference>
<dbReference type="SUPFAM" id="SSF69593">
    <property type="entry name" value="Glycerol-3-phosphate (1)-acyltransferase"/>
    <property type="match status" value="1"/>
</dbReference>
<keyword evidence="1" id="KW-0808">Transferase</keyword>
<dbReference type="PANTHER" id="PTHR10434">
    <property type="entry name" value="1-ACYL-SN-GLYCEROL-3-PHOSPHATE ACYLTRANSFERASE"/>
    <property type="match status" value="1"/>
</dbReference>
<dbReference type="EMBL" id="JBHSMD010000002">
    <property type="protein sequence ID" value="MFC5492434.1"/>
    <property type="molecule type" value="Genomic_DNA"/>
</dbReference>
<dbReference type="SMART" id="SM00563">
    <property type="entry name" value="PlsC"/>
    <property type="match status" value="1"/>
</dbReference>
<evidence type="ECO:0000313" key="5">
    <source>
        <dbReference type="EMBL" id="MFC5492434.1"/>
    </source>
</evidence>
<name>A0ABW0MVR7_9ACTN</name>
<evidence type="ECO:0000313" key="6">
    <source>
        <dbReference type="Proteomes" id="UP001595956"/>
    </source>
</evidence>